<dbReference type="Proteomes" id="UP000567186">
    <property type="component" value="Unassembled WGS sequence"/>
</dbReference>
<gene>
    <name evidence="1" type="ORF">HIU99_04215</name>
</gene>
<protein>
    <submittedName>
        <fullName evidence="1">Uncharacterized protein</fullName>
    </submittedName>
</protein>
<comment type="caution">
    <text evidence="1">The sequence shown here is derived from an EMBL/GenBank/DDBJ whole genome shotgun (WGS) entry which is preliminary data.</text>
</comment>
<dbReference type="AlphaFoldDB" id="A0A7Y0NL83"/>
<evidence type="ECO:0000313" key="2">
    <source>
        <dbReference type="Proteomes" id="UP000567186"/>
    </source>
</evidence>
<reference evidence="1 2" key="1">
    <citation type="submission" date="2020-04" db="EMBL/GenBank/DDBJ databases">
        <title>Marinobacter oceani sp. nov., isolated from marine solar saltern.</title>
        <authorList>
            <person name="Chen X.-Y."/>
        </authorList>
    </citation>
    <scope>NUCLEOTIDE SEQUENCE [LARGE SCALE GENOMIC DNA]</scope>
    <source>
        <strain evidence="1 2">W62</strain>
    </source>
</reference>
<sequence>MLKSTREDRFPVSTIETGCEPFNLKQKAREGYKVGENPVKETGVYVDTFADALDRLRAMSVAGWRDYGPGNSQGARKAIGWVTKTDAERLLKVKDKEKRIALYRTISDVVL</sequence>
<dbReference type="EMBL" id="JABCKY010000001">
    <property type="protein sequence ID" value="NMT62796.1"/>
    <property type="molecule type" value="Genomic_DNA"/>
</dbReference>
<evidence type="ECO:0000313" key="1">
    <source>
        <dbReference type="EMBL" id="NMT62796.1"/>
    </source>
</evidence>
<dbReference type="OrthoDB" id="7063123at2"/>
<proteinExistence type="predicted"/>
<accession>A0A7Y0NL83</accession>
<name>A0A7Y0NL83_9GAMM</name>
<dbReference type="RefSeq" id="WP_135954157.1">
    <property type="nucleotide sequence ID" value="NZ_JABCKY010000001.1"/>
</dbReference>
<keyword evidence="2" id="KW-1185">Reference proteome</keyword>
<organism evidence="1 2">
    <name type="scientific">Marinobacter orientalis</name>
    <dbReference type="NCBI Taxonomy" id="1928859"/>
    <lineage>
        <taxon>Bacteria</taxon>
        <taxon>Pseudomonadati</taxon>
        <taxon>Pseudomonadota</taxon>
        <taxon>Gammaproteobacteria</taxon>
        <taxon>Pseudomonadales</taxon>
        <taxon>Marinobacteraceae</taxon>
        <taxon>Marinobacter</taxon>
    </lineage>
</organism>